<proteinExistence type="predicted"/>
<keyword evidence="4" id="KW-1185">Reference proteome</keyword>
<dbReference type="OrthoDB" id="6105938at2759"/>
<keyword evidence="1" id="KW-0863">Zinc-finger</keyword>
<dbReference type="InterPro" id="IPR013083">
    <property type="entry name" value="Znf_RING/FYVE/PHD"/>
</dbReference>
<dbReference type="AlphaFoldDB" id="A0A1V9ZIN8"/>
<comment type="caution">
    <text evidence="3">The sequence shown here is derived from an EMBL/GenBank/DDBJ whole genome shotgun (WGS) entry which is preliminary data.</text>
</comment>
<gene>
    <name evidence="3" type="ORF">ACHHYP_09895</name>
</gene>
<keyword evidence="1" id="KW-0479">Metal-binding</keyword>
<accession>A0A1V9ZIN8</accession>
<dbReference type="SUPFAM" id="SSF57850">
    <property type="entry name" value="RING/U-box"/>
    <property type="match status" value="1"/>
</dbReference>
<feature type="domain" description="RING-type" evidence="2">
    <location>
        <begin position="13"/>
        <end position="55"/>
    </location>
</feature>
<evidence type="ECO:0000259" key="2">
    <source>
        <dbReference type="PROSITE" id="PS50089"/>
    </source>
</evidence>
<dbReference type="PROSITE" id="PS50089">
    <property type="entry name" value="ZF_RING_2"/>
    <property type="match status" value="1"/>
</dbReference>
<dbReference type="Gene3D" id="3.30.40.10">
    <property type="entry name" value="Zinc/RING finger domain, C3HC4 (zinc finger)"/>
    <property type="match status" value="1"/>
</dbReference>
<evidence type="ECO:0000313" key="3">
    <source>
        <dbReference type="EMBL" id="OQR97849.1"/>
    </source>
</evidence>
<keyword evidence="1" id="KW-0862">Zinc</keyword>
<sequence>MLDAQKLADELQCAICLHPLFKPTTLTCGHSRLCLVDACAGQDECFASCMCPICREFIGFDVSKISVNVALWNVVRIVCPSTLCESAEELQFQRALKLAIEGGDVDPDEPQENDDDTFDEEVESDTYVIDGEARSILRGIVSVDGRSSIALGIVHFPGGLQTHCFDQDCTIAMLYSTAVDENEFPVVVSEIHEAWVQRRRVHQSMMTLTVLNRADEIVLERTAMPHDGLVTFPNLYVEGPSGEYAFRFYDLVTGASMEIKSSLRARRASISS</sequence>
<dbReference type="Proteomes" id="UP000243579">
    <property type="component" value="Unassembled WGS sequence"/>
</dbReference>
<reference evidence="3 4" key="1">
    <citation type="journal article" date="2014" name="Genome Biol. Evol.">
        <title>The secreted proteins of Achlya hypogyna and Thraustotheca clavata identify the ancestral oomycete secretome and reveal gene acquisitions by horizontal gene transfer.</title>
        <authorList>
            <person name="Misner I."/>
            <person name="Blouin N."/>
            <person name="Leonard G."/>
            <person name="Richards T.A."/>
            <person name="Lane C.E."/>
        </authorList>
    </citation>
    <scope>NUCLEOTIDE SEQUENCE [LARGE SCALE GENOMIC DNA]</scope>
    <source>
        <strain evidence="3 4">ATCC 48635</strain>
    </source>
</reference>
<dbReference type="STRING" id="1202772.A0A1V9ZIN8"/>
<dbReference type="GO" id="GO:0008270">
    <property type="term" value="F:zinc ion binding"/>
    <property type="evidence" value="ECO:0007669"/>
    <property type="project" value="UniProtKB-KW"/>
</dbReference>
<dbReference type="InterPro" id="IPR001841">
    <property type="entry name" value="Znf_RING"/>
</dbReference>
<name>A0A1V9ZIN8_ACHHY</name>
<evidence type="ECO:0000313" key="4">
    <source>
        <dbReference type="Proteomes" id="UP000243579"/>
    </source>
</evidence>
<dbReference type="EMBL" id="JNBR01000095">
    <property type="protein sequence ID" value="OQR97849.1"/>
    <property type="molecule type" value="Genomic_DNA"/>
</dbReference>
<organism evidence="3 4">
    <name type="scientific">Achlya hypogyna</name>
    <name type="common">Oomycete</name>
    <name type="synonym">Protoachlya hypogyna</name>
    <dbReference type="NCBI Taxonomy" id="1202772"/>
    <lineage>
        <taxon>Eukaryota</taxon>
        <taxon>Sar</taxon>
        <taxon>Stramenopiles</taxon>
        <taxon>Oomycota</taxon>
        <taxon>Saprolegniomycetes</taxon>
        <taxon>Saprolegniales</taxon>
        <taxon>Achlyaceae</taxon>
        <taxon>Achlya</taxon>
    </lineage>
</organism>
<evidence type="ECO:0000256" key="1">
    <source>
        <dbReference type="PROSITE-ProRule" id="PRU00175"/>
    </source>
</evidence>
<protein>
    <recommendedName>
        <fullName evidence="2">RING-type domain-containing protein</fullName>
    </recommendedName>
</protein>